<dbReference type="AlphaFoldDB" id="A0A2A9MMX6"/>
<sequence>MIAQDKDEVFKRAVSAVLSQWTLLNLAVEHGWGGRGPQRRRQELYEWLLNTFAMGRVNVTWLAGELSVRLEDMFHVIAEDESDVEVSQLLVALYEGTQKGDFSLATKVIEQTNSSSTAASVNATRAQRSGGGGDAGEASSRHSCDASDDDDCTIEDDIAGLMANTSMDAADEEGPPASRTRSKTGGRATGLEVGEDGWVQVARGSRRPPG</sequence>
<dbReference type="STRING" id="94643.A0A2A9MMX6"/>
<evidence type="ECO:0000313" key="4">
    <source>
        <dbReference type="EMBL" id="PFH37157.1"/>
    </source>
</evidence>
<feature type="compositionally biased region" description="Acidic residues" evidence="3">
    <location>
        <begin position="146"/>
        <end position="158"/>
    </location>
</feature>
<dbReference type="VEuPathDB" id="ToxoDB:BESB_036150"/>
<dbReference type="GeneID" id="40308596"/>
<evidence type="ECO:0000256" key="1">
    <source>
        <dbReference type="ARBA" id="ARBA00006524"/>
    </source>
</evidence>
<dbReference type="GO" id="GO:0006364">
    <property type="term" value="P:rRNA processing"/>
    <property type="evidence" value="ECO:0007669"/>
    <property type="project" value="UniProtKB-KW"/>
</dbReference>
<evidence type="ECO:0000256" key="3">
    <source>
        <dbReference type="SAM" id="MobiDB-lite"/>
    </source>
</evidence>
<dbReference type="RefSeq" id="XP_029221166.1">
    <property type="nucleotide sequence ID" value="XM_029362201.1"/>
</dbReference>
<reference evidence="4 5" key="1">
    <citation type="submission" date="2017-09" db="EMBL/GenBank/DDBJ databases">
        <title>Genome sequencing of Besnoitia besnoiti strain Bb-Ger1.</title>
        <authorList>
            <person name="Schares G."/>
            <person name="Venepally P."/>
            <person name="Lorenzi H.A."/>
        </authorList>
    </citation>
    <scope>NUCLEOTIDE SEQUENCE [LARGE SCALE GENOMIC DNA]</scope>
    <source>
        <strain evidence="4 5">Bb-Ger1</strain>
    </source>
</reference>
<dbReference type="Pfam" id="PF10273">
    <property type="entry name" value="WGG"/>
    <property type="match status" value="1"/>
</dbReference>
<proteinExistence type="inferred from homology"/>
<name>A0A2A9MMX6_BESBE</name>
<dbReference type="InterPro" id="IPR019398">
    <property type="entry name" value="Pre-rRNA_process_TSR2"/>
</dbReference>
<comment type="similarity">
    <text evidence="1">Belongs to the TSR2 family.</text>
</comment>
<feature type="region of interest" description="Disordered" evidence="3">
    <location>
        <begin position="113"/>
        <end position="210"/>
    </location>
</feature>
<accession>A0A2A9MMX6</accession>
<dbReference type="KEGG" id="bbes:BESB_036150"/>
<keyword evidence="2" id="KW-0698">rRNA processing</keyword>
<keyword evidence="5" id="KW-1185">Reference proteome</keyword>
<gene>
    <name evidence="4" type="ORF">BESB_036150</name>
</gene>
<evidence type="ECO:0000256" key="2">
    <source>
        <dbReference type="ARBA" id="ARBA00022552"/>
    </source>
</evidence>
<evidence type="ECO:0008006" key="6">
    <source>
        <dbReference type="Google" id="ProtNLM"/>
    </source>
</evidence>
<dbReference type="EMBL" id="NWUJ01000002">
    <property type="protein sequence ID" value="PFH37157.1"/>
    <property type="molecule type" value="Genomic_DNA"/>
</dbReference>
<protein>
    <recommendedName>
        <fullName evidence="6">Pre-rRNA-processing protein TSR2</fullName>
    </recommendedName>
</protein>
<dbReference type="Proteomes" id="UP000224006">
    <property type="component" value="Chromosome II"/>
</dbReference>
<comment type="caution">
    <text evidence="4">The sequence shown here is derived from an EMBL/GenBank/DDBJ whole genome shotgun (WGS) entry which is preliminary data.</text>
</comment>
<evidence type="ECO:0000313" key="5">
    <source>
        <dbReference type="Proteomes" id="UP000224006"/>
    </source>
</evidence>
<organism evidence="4 5">
    <name type="scientific">Besnoitia besnoiti</name>
    <name type="common">Apicomplexan protozoan</name>
    <dbReference type="NCBI Taxonomy" id="94643"/>
    <lineage>
        <taxon>Eukaryota</taxon>
        <taxon>Sar</taxon>
        <taxon>Alveolata</taxon>
        <taxon>Apicomplexa</taxon>
        <taxon>Conoidasida</taxon>
        <taxon>Coccidia</taxon>
        <taxon>Eucoccidiorida</taxon>
        <taxon>Eimeriorina</taxon>
        <taxon>Sarcocystidae</taxon>
        <taxon>Besnoitia</taxon>
    </lineage>
</organism>
<dbReference type="PANTHER" id="PTHR21250">
    <property type="entry name" value="PRE-RRNA-PROCESSING PROTEIN TSR2 HOMOLOG"/>
    <property type="match status" value="1"/>
</dbReference>
<feature type="compositionally biased region" description="Low complexity" evidence="3">
    <location>
        <begin position="113"/>
        <end position="128"/>
    </location>
</feature>
<dbReference type="OrthoDB" id="263560at2759"/>